<evidence type="ECO:0000313" key="4">
    <source>
        <dbReference type="Proteomes" id="UP000517315"/>
    </source>
</evidence>
<keyword evidence="1" id="KW-1133">Transmembrane helix</keyword>
<gene>
    <name evidence="3" type="ORF">AB4922_07010</name>
    <name evidence="2" type="ORF">HNP39_001438</name>
</gene>
<protein>
    <recommendedName>
        <fullName evidence="5">Anti-sigma factor</fullName>
    </recommendedName>
</protein>
<dbReference type="RefSeq" id="WP_008345079.1">
    <property type="nucleotide sequence ID" value="NZ_CP162911.1"/>
</dbReference>
<accession>A0AB39J4K9</accession>
<name>A0AB39J4K9_9BACI</name>
<proteinExistence type="predicted"/>
<evidence type="ECO:0000313" key="3">
    <source>
        <dbReference type="EMBL" id="XDL62690.1"/>
    </source>
</evidence>
<reference evidence="2 4" key="1">
    <citation type="submission" date="2020-08" db="EMBL/GenBank/DDBJ databases">
        <title>Functional genomics of gut bacteria from endangered species of beetles.</title>
        <authorList>
            <person name="Carlos-Shanley C."/>
        </authorList>
    </citation>
    <scope>NUCLEOTIDE SEQUENCE [LARGE SCALE GENOMIC DNA]</scope>
    <source>
        <strain evidence="2 4">S00152</strain>
    </source>
</reference>
<keyword evidence="4" id="KW-1185">Reference proteome</keyword>
<evidence type="ECO:0000256" key="1">
    <source>
        <dbReference type="SAM" id="Phobius"/>
    </source>
</evidence>
<reference evidence="3" key="2">
    <citation type="submission" date="2024-07" db="EMBL/GenBank/DDBJ databases">
        <authorList>
            <person name="Wang K."/>
            <person name="Liang S."/>
            <person name="Wang S."/>
        </authorList>
    </citation>
    <scope>NUCLEOTIDE SEQUENCE</scope>
    <source>
        <strain evidence="3">KW1</strain>
    </source>
</reference>
<keyword evidence="1" id="KW-0472">Membrane</keyword>
<dbReference type="EMBL" id="CP162911">
    <property type="protein sequence ID" value="XDL62690.1"/>
    <property type="molecule type" value="Genomic_DNA"/>
</dbReference>
<dbReference type="Proteomes" id="UP000517315">
    <property type="component" value="Unassembled WGS sequence"/>
</dbReference>
<dbReference type="AlphaFoldDB" id="A0AB39J4K9"/>
<evidence type="ECO:0008006" key="5">
    <source>
        <dbReference type="Google" id="ProtNLM"/>
    </source>
</evidence>
<dbReference type="EMBL" id="JACJIG010000002">
    <property type="protein sequence ID" value="MBA8917717.1"/>
    <property type="molecule type" value="Genomic_DNA"/>
</dbReference>
<sequence length="87" mass="10690">MTDKEKQAIFQDLYELYQEGELGEEASNWMKTHEKQFQHSVKGNEFAPAHTEDQNDYLELKRMKWFISSLYFFFIVLSIWMTVWFYF</sequence>
<feature type="transmembrane region" description="Helical" evidence="1">
    <location>
        <begin position="65"/>
        <end position="86"/>
    </location>
</feature>
<organism evidence="3">
    <name type="scientific">Bacillus aerius</name>
    <dbReference type="NCBI Taxonomy" id="293388"/>
    <lineage>
        <taxon>Bacteria</taxon>
        <taxon>Bacillati</taxon>
        <taxon>Bacillota</taxon>
        <taxon>Bacilli</taxon>
        <taxon>Bacillales</taxon>
        <taxon>Bacillaceae</taxon>
        <taxon>Bacillus</taxon>
    </lineage>
</organism>
<keyword evidence="1" id="KW-0812">Transmembrane</keyword>
<evidence type="ECO:0000313" key="2">
    <source>
        <dbReference type="EMBL" id="MBA8917717.1"/>
    </source>
</evidence>